<gene>
    <name evidence="3" type="ORF">BTO28_06245</name>
</gene>
<dbReference type="Gene3D" id="3.30.70.1070">
    <property type="entry name" value="Sporulation related repeat"/>
    <property type="match status" value="1"/>
</dbReference>
<dbReference type="InterPro" id="IPR036680">
    <property type="entry name" value="SPOR-like_sf"/>
</dbReference>
<dbReference type="SUPFAM" id="SSF110997">
    <property type="entry name" value="Sporulation related repeat"/>
    <property type="match status" value="1"/>
</dbReference>
<organism evidence="3 4">
    <name type="scientific">Domibacillus epiphyticus</name>
    <dbReference type="NCBI Taxonomy" id="1714355"/>
    <lineage>
        <taxon>Bacteria</taxon>
        <taxon>Bacillati</taxon>
        <taxon>Bacillota</taxon>
        <taxon>Bacilli</taxon>
        <taxon>Bacillales</taxon>
        <taxon>Bacillaceae</taxon>
        <taxon>Domibacillus</taxon>
    </lineage>
</organism>
<dbReference type="EMBL" id="MSFI01000009">
    <property type="protein sequence ID" value="OMP67542.1"/>
    <property type="molecule type" value="Genomic_DNA"/>
</dbReference>
<keyword evidence="1" id="KW-1133">Transmembrane helix</keyword>
<feature type="transmembrane region" description="Helical" evidence="1">
    <location>
        <begin position="44"/>
        <end position="65"/>
    </location>
</feature>
<dbReference type="STRING" id="1714355.BTO28_06245"/>
<dbReference type="AlphaFoldDB" id="A0A1V2A9M6"/>
<evidence type="ECO:0000313" key="3">
    <source>
        <dbReference type="EMBL" id="OMP67542.1"/>
    </source>
</evidence>
<evidence type="ECO:0000259" key="2">
    <source>
        <dbReference type="PROSITE" id="PS51724"/>
    </source>
</evidence>
<dbReference type="RefSeq" id="WP_076764675.1">
    <property type="nucleotide sequence ID" value="NZ_MSFI01000009.1"/>
</dbReference>
<dbReference type="InterPro" id="IPR007730">
    <property type="entry name" value="SPOR-like_dom"/>
</dbReference>
<evidence type="ECO:0000256" key="1">
    <source>
        <dbReference type="SAM" id="Phobius"/>
    </source>
</evidence>
<sequence length="195" mass="21205">MDEPDWSYERSDVLIWQLPGEEAELESETEPIVIQKKKSIIRPAAGAVIVMSALITGTLFGVTMIRAVNVPDEKPAAAAVSKTPVQEVKRGKVKLSVIQGGLFSTEETAKKGLKTAKAKKMPASIIKHGEQYMLLFGAYLSKSEADQAAQLIEEKGTAVYVKEVSASMTESAEKTFSAEADHQKRLDQLKEALSP</sequence>
<feature type="domain" description="SPOR" evidence="2">
    <location>
        <begin position="90"/>
        <end position="167"/>
    </location>
</feature>
<dbReference type="OrthoDB" id="2966654at2"/>
<accession>A0A1V2A9M6</accession>
<keyword evidence="1" id="KW-0812">Transmembrane</keyword>
<dbReference type="PROSITE" id="PS51724">
    <property type="entry name" value="SPOR"/>
    <property type="match status" value="1"/>
</dbReference>
<proteinExistence type="predicted"/>
<name>A0A1V2A9M6_9BACI</name>
<dbReference type="GO" id="GO:0042834">
    <property type="term" value="F:peptidoglycan binding"/>
    <property type="evidence" value="ECO:0007669"/>
    <property type="project" value="InterPro"/>
</dbReference>
<keyword evidence="4" id="KW-1185">Reference proteome</keyword>
<keyword evidence="1" id="KW-0472">Membrane</keyword>
<comment type="caution">
    <text evidence="3">The sequence shown here is derived from an EMBL/GenBank/DDBJ whole genome shotgun (WGS) entry which is preliminary data.</text>
</comment>
<dbReference type="Pfam" id="PF05036">
    <property type="entry name" value="SPOR"/>
    <property type="match status" value="1"/>
</dbReference>
<dbReference type="Proteomes" id="UP000188613">
    <property type="component" value="Unassembled WGS sequence"/>
</dbReference>
<reference evidence="3 4" key="1">
    <citation type="submission" date="2016-12" db="EMBL/GenBank/DDBJ databases">
        <title>Domibacillus sp. SAB 38T whole genome sequencing.</title>
        <authorList>
            <person name="Verma A."/>
            <person name="Ojha A.K."/>
            <person name="Krishnamurthi S."/>
        </authorList>
    </citation>
    <scope>NUCLEOTIDE SEQUENCE [LARGE SCALE GENOMIC DNA]</scope>
    <source>
        <strain evidence="3 4">SAB 38</strain>
    </source>
</reference>
<protein>
    <recommendedName>
        <fullName evidence="2">SPOR domain-containing protein</fullName>
    </recommendedName>
</protein>
<evidence type="ECO:0000313" key="4">
    <source>
        <dbReference type="Proteomes" id="UP000188613"/>
    </source>
</evidence>